<dbReference type="AlphaFoldDB" id="A0A6S7G5D0"/>
<dbReference type="Proteomes" id="UP001152795">
    <property type="component" value="Unassembled WGS sequence"/>
</dbReference>
<evidence type="ECO:0000313" key="2">
    <source>
        <dbReference type="Proteomes" id="UP001152795"/>
    </source>
</evidence>
<dbReference type="EMBL" id="CACRXK020001098">
    <property type="protein sequence ID" value="CAB3986965.1"/>
    <property type="molecule type" value="Genomic_DNA"/>
</dbReference>
<comment type="caution">
    <text evidence="1">The sequence shown here is derived from an EMBL/GenBank/DDBJ whole genome shotgun (WGS) entry which is preliminary data.</text>
</comment>
<reference evidence="1" key="1">
    <citation type="submission" date="2020-04" db="EMBL/GenBank/DDBJ databases">
        <authorList>
            <person name="Alioto T."/>
            <person name="Alioto T."/>
            <person name="Gomez Garrido J."/>
        </authorList>
    </citation>
    <scope>NUCLEOTIDE SEQUENCE</scope>
    <source>
        <strain evidence="1">A484AB</strain>
    </source>
</reference>
<gene>
    <name evidence="1" type="ORF">PACLA_8A085608</name>
</gene>
<sequence length="140" mass="16205">MSAGIFNASVKYYWVAICILVLIVLTIWYCTCRARSRRRREELLVRQRMSIQQLREEAAVPPSRYGSDAPPAYDDVINKPEDYPIYHAQATSTSQQHLPSYEEVIRMSGNFTEAPLNVPEEREPIIINMQQLEQSRTTDL</sequence>
<keyword evidence="2" id="KW-1185">Reference proteome</keyword>
<name>A0A6S7G5D0_PARCT</name>
<accession>A0A6S7G5D0</accession>
<evidence type="ECO:0000313" key="1">
    <source>
        <dbReference type="EMBL" id="CAB3986965.1"/>
    </source>
</evidence>
<dbReference type="Pfam" id="PF15345">
    <property type="entry name" value="TMEM51"/>
    <property type="match status" value="1"/>
</dbReference>
<proteinExistence type="predicted"/>
<protein>
    <submittedName>
        <fullName evidence="1">Uncharacterized protein</fullName>
    </submittedName>
</protein>
<organism evidence="1 2">
    <name type="scientific">Paramuricea clavata</name>
    <name type="common">Red gorgonian</name>
    <name type="synonym">Violescent sea-whip</name>
    <dbReference type="NCBI Taxonomy" id="317549"/>
    <lineage>
        <taxon>Eukaryota</taxon>
        <taxon>Metazoa</taxon>
        <taxon>Cnidaria</taxon>
        <taxon>Anthozoa</taxon>
        <taxon>Octocorallia</taxon>
        <taxon>Malacalcyonacea</taxon>
        <taxon>Plexauridae</taxon>
        <taxon>Paramuricea</taxon>
    </lineage>
</organism>